<reference evidence="3" key="1">
    <citation type="submission" date="2025-08" db="UniProtKB">
        <authorList>
            <consortium name="RefSeq"/>
        </authorList>
    </citation>
    <scope>IDENTIFICATION</scope>
    <source>
        <tissue evidence="3">Gonads</tissue>
    </source>
</reference>
<protein>
    <submittedName>
        <fullName evidence="3">Uncharacterized protein LOC106160646</fullName>
    </submittedName>
</protein>
<dbReference type="Proteomes" id="UP000085678">
    <property type="component" value="Unplaced"/>
</dbReference>
<keyword evidence="1" id="KW-1133">Transmembrane helix</keyword>
<keyword evidence="2" id="KW-1185">Reference proteome</keyword>
<keyword evidence="1" id="KW-0472">Membrane</keyword>
<sequence length="372" mass="42259">MQLLYNDNIISISAMTYLYFTTHHIKDGKFSLLRIHRGHGKEIRPEDIDEVEFLSPFDKEIKRAMMHSINSPTGLLKVALPCAITMACCPLFLSLQPWLIYVLWTDLGVDVKSLNVNDAIRSFLTPSGLVYAIMFGFVFQSVALKQGEVRKRFLYQIGLLGELTAMTSKVHMSPDDKMEVYRSVKDECIQMTFQILNRPLSQFHHEPTIHTKESLYGILDRLRKVDVNDISAKVDVVLMNKAITIVVDLIGVDYDKLAGFRTRLHPLQWIILESLGLCAYLGILMVDGKSYRFELVIAMITVFSIAMLCYIVSDLDQPFAGFFKIDMLPLFNVINRSETAHKIAFYEAAKKADIPVETCAAEGTNMQVLDEK</sequence>
<dbReference type="OrthoDB" id="10020794at2759"/>
<organism evidence="2 3">
    <name type="scientific">Lingula anatina</name>
    <name type="common">Brachiopod</name>
    <name type="synonym">Lingula unguis</name>
    <dbReference type="NCBI Taxonomy" id="7574"/>
    <lineage>
        <taxon>Eukaryota</taxon>
        <taxon>Metazoa</taxon>
        <taxon>Spiralia</taxon>
        <taxon>Lophotrochozoa</taxon>
        <taxon>Brachiopoda</taxon>
        <taxon>Linguliformea</taxon>
        <taxon>Lingulata</taxon>
        <taxon>Lingulida</taxon>
        <taxon>Linguloidea</taxon>
        <taxon>Lingulidae</taxon>
        <taxon>Lingula</taxon>
    </lineage>
</organism>
<feature type="transmembrane region" description="Helical" evidence="1">
    <location>
        <begin position="123"/>
        <end position="144"/>
    </location>
</feature>
<dbReference type="InterPro" id="IPR025333">
    <property type="entry name" value="DUF4239"/>
</dbReference>
<dbReference type="Pfam" id="PF14023">
    <property type="entry name" value="Bestrophin-like"/>
    <property type="match status" value="1"/>
</dbReference>
<evidence type="ECO:0000313" key="2">
    <source>
        <dbReference type="Proteomes" id="UP000085678"/>
    </source>
</evidence>
<dbReference type="KEGG" id="lak:106160646"/>
<keyword evidence="1" id="KW-0812">Transmembrane</keyword>
<feature type="transmembrane region" description="Helical" evidence="1">
    <location>
        <begin position="291"/>
        <end position="312"/>
    </location>
</feature>
<dbReference type="RefSeq" id="XP_013393153.1">
    <property type="nucleotide sequence ID" value="XM_013537699.2"/>
</dbReference>
<accession>A0A1S3I4K4</accession>
<evidence type="ECO:0000313" key="3">
    <source>
        <dbReference type="RefSeq" id="XP_013393153.1"/>
    </source>
</evidence>
<feature type="transmembrane region" description="Helical" evidence="1">
    <location>
        <begin position="266"/>
        <end position="285"/>
    </location>
</feature>
<name>A0A1S3I4K4_LINAN</name>
<evidence type="ECO:0000256" key="1">
    <source>
        <dbReference type="SAM" id="Phobius"/>
    </source>
</evidence>
<feature type="transmembrane region" description="Helical" evidence="1">
    <location>
        <begin position="75"/>
        <end position="103"/>
    </location>
</feature>
<dbReference type="AlphaFoldDB" id="A0A1S3I4K4"/>
<gene>
    <name evidence="3" type="primary">LOC106160646</name>
</gene>
<dbReference type="InParanoid" id="A0A1S3I4K4"/>
<dbReference type="GeneID" id="106160646"/>
<proteinExistence type="predicted"/>